<dbReference type="Gene3D" id="3.40.50.150">
    <property type="entry name" value="Vaccinia Virus protein VP39"/>
    <property type="match status" value="1"/>
</dbReference>
<accession>A0A0F9K4D4</accession>
<dbReference type="InterPro" id="IPR006342">
    <property type="entry name" value="FkbM_mtfrase"/>
</dbReference>
<dbReference type="EMBL" id="LAZR01009978">
    <property type="protein sequence ID" value="KKM69501.1"/>
    <property type="molecule type" value="Genomic_DNA"/>
</dbReference>
<evidence type="ECO:0000259" key="1">
    <source>
        <dbReference type="Pfam" id="PF05050"/>
    </source>
</evidence>
<gene>
    <name evidence="2" type="ORF">LCGC14_1450200</name>
</gene>
<name>A0A0F9K4D4_9ZZZZ</name>
<dbReference type="PANTHER" id="PTHR34203:SF15">
    <property type="entry name" value="SLL1173 PROTEIN"/>
    <property type="match status" value="1"/>
</dbReference>
<protein>
    <recommendedName>
        <fullName evidence="1">Methyltransferase FkbM domain-containing protein</fullName>
    </recommendedName>
</protein>
<dbReference type="Pfam" id="PF05050">
    <property type="entry name" value="Methyltransf_21"/>
    <property type="match status" value="1"/>
</dbReference>
<reference evidence="2" key="1">
    <citation type="journal article" date="2015" name="Nature">
        <title>Complex archaea that bridge the gap between prokaryotes and eukaryotes.</title>
        <authorList>
            <person name="Spang A."/>
            <person name="Saw J.H."/>
            <person name="Jorgensen S.L."/>
            <person name="Zaremba-Niedzwiedzka K."/>
            <person name="Martijn J."/>
            <person name="Lind A.E."/>
            <person name="van Eijk R."/>
            <person name="Schleper C."/>
            <person name="Guy L."/>
            <person name="Ettema T.J."/>
        </authorList>
    </citation>
    <scope>NUCLEOTIDE SEQUENCE</scope>
</reference>
<organism evidence="2">
    <name type="scientific">marine sediment metagenome</name>
    <dbReference type="NCBI Taxonomy" id="412755"/>
    <lineage>
        <taxon>unclassified sequences</taxon>
        <taxon>metagenomes</taxon>
        <taxon>ecological metagenomes</taxon>
    </lineage>
</organism>
<evidence type="ECO:0000313" key="2">
    <source>
        <dbReference type="EMBL" id="KKM69501.1"/>
    </source>
</evidence>
<dbReference type="PANTHER" id="PTHR34203">
    <property type="entry name" value="METHYLTRANSFERASE, FKBM FAMILY PROTEIN"/>
    <property type="match status" value="1"/>
</dbReference>
<dbReference type="InterPro" id="IPR052514">
    <property type="entry name" value="SAM-dependent_MTase"/>
</dbReference>
<dbReference type="InterPro" id="IPR029063">
    <property type="entry name" value="SAM-dependent_MTases_sf"/>
</dbReference>
<comment type="caution">
    <text evidence="2">The sequence shown here is derived from an EMBL/GenBank/DDBJ whole genome shotgun (WGS) entry which is preliminary data.</text>
</comment>
<dbReference type="AlphaFoldDB" id="A0A0F9K4D4"/>
<proteinExistence type="predicted"/>
<dbReference type="SUPFAM" id="SSF53335">
    <property type="entry name" value="S-adenosyl-L-methionine-dependent methyltransferases"/>
    <property type="match status" value="1"/>
</dbReference>
<dbReference type="NCBIfam" id="TIGR01444">
    <property type="entry name" value="fkbM_fam"/>
    <property type="match status" value="1"/>
</dbReference>
<feature type="domain" description="Methyltransferase FkbM" evidence="1">
    <location>
        <begin position="52"/>
        <end position="195"/>
    </location>
</feature>
<sequence length="208" mass="23672">MKESKGLWFPDKDKFMVSQYAQGYTQLGTLEKALTYVTNFRTAIDGGAFIGLFSLEMAKQFDVVLAFEPGSITRECLRKNTDNTRNIFIYDRALGEKFERASQDQDDRWEGNTGGRYLVPGNDFEVIPLDCLGLNNIDFIKLDIEGYELFALRGAQKTIERCKPVIVCEEKPRIYERQGVMKGQIGNFLSSLGYKQVSKIKGDIIYCP</sequence>